<dbReference type="Pfam" id="PF00126">
    <property type="entry name" value="HTH_1"/>
    <property type="match status" value="1"/>
</dbReference>
<name>A0ABT9SAH4_9BURK</name>
<gene>
    <name evidence="6" type="ORF">J2W36_003631</name>
</gene>
<sequence length="296" mass="32913">MDGLDLIKTFRAVAERRSFSRAALAMGVSKATASKHVAELEARCGVRLLNRSTRALSLTDAGQVLLERSTQLVESAERTLAELQEFGGTPRGRLRMTAPSGLANEWLTGVVSDFMAQYPEVSISIDFTNRDVDLVEEGIDIALQGGRIPDLNAIVRRLAPVRLVLCASPAYWARRGLPKVPEDLQRHEFLRFSLMAAHHIELQRDGQPYLVPMQSRMDCNEPAALIELALRGAGMIVAPVFLAKPHLERGALVPVFEDWMPTDVWIYAAYSQRRYNSAALRLMLDFLVRSMDAVAL</sequence>
<evidence type="ECO:0000313" key="7">
    <source>
        <dbReference type="Proteomes" id="UP001226867"/>
    </source>
</evidence>
<comment type="similarity">
    <text evidence="1">Belongs to the LysR transcriptional regulatory family.</text>
</comment>
<evidence type="ECO:0000256" key="4">
    <source>
        <dbReference type="ARBA" id="ARBA00023163"/>
    </source>
</evidence>
<keyword evidence="7" id="KW-1185">Reference proteome</keyword>
<keyword evidence="2" id="KW-0805">Transcription regulation</keyword>
<dbReference type="PANTHER" id="PTHR30537">
    <property type="entry name" value="HTH-TYPE TRANSCRIPTIONAL REGULATOR"/>
    <property type="match status" value="1"/>
</dbReference>
<dbReference type="PANTHER" id="PTHR30537:SF5">
    <property type="entry name" value="HTH-TYPE TRANSCRIPTIONAL ACTIVATOR TTDR-RELATED"/>
    <property type="match status" value="1"/>
</dbReference>
<dbReference type="Gene3D" id="3.40.190.290">
    <property type="match status" value="1"/>
</dbReference>
<dbReference type="PROSITE" id="PS50931">
    <property type="entry name" value="HTH_LYSR"/>
    <property type="match status" value="1"/>
</dbReference>
<feature type="domain" description="HTH lysR-type" evidence="5">
    <location>
        <begin position="1"/>
        <end position="59"/>
    </location>
</feature>
<dbReference type="InterPro" id="IPR000847">
    <property type="entry name" value="LysR_HTH_N"/>
</dbReference>
<dbReference type="RefSeq" id="WP_307691138.1">
    <property type="nucleotide sequence ID" value="NZ_JAUSRO010000012.1"/>
</dbReference>
<dbReference type="InterPro" id="IPR058163">
    <property type="entry name" value="LysR-type_TF_proteobact-type"/>
</dbReference>
<keyword evidence="3 6" id="KW-0238">DNA-binding</keyword>
<proteinExistence type="inferred from homology"/>
<evidence type="ECO:0000256" key="3">
    <source>
        <dbReference type="ARBA" id="ARBA00023125"/>
    </source>
</evidence>
<dbReference type="EMBL" id="JAUSRO010000012">
    <property type="protein sequence ID" value="MDP9901364.1"/>
    <property type="molecule type" value="Genomic_DNA"/>
</dbReference>
<protein>
    <submittedName>
        <fullName evidence="6">DNA-binding transcriptional LysR family regulator</fullName>
    </submittedName>
</protein>
<dbReference type="SUPFAM" id="SSF46785">
    <property type="entry name" value="Winged helix' DNA-binding domain"/>
    <property type="match status" value="1"/>
</dbReference>
<dbReference type="InterPro" id="IPR036390">
    <property type="entry name" value="WH_DNA-bd_sf"/>
</dbReference>
<evidence type="ECO:0000256" key="2">
    <source>
        <dbReference type="ARBA" id="ARBA00023015"/>
    </source>
</evidence>
<dbReference type="Pfam" id="PF03466">
    <property type="entry name" value="LysR_substrate"/>
    <property type="match status" value="1"/>
</dbReference>
<evidence type="ECO:0000313" key="6">
    <source>
        <dbReference type="EMBL" id="MDP9901364.1"/>
    </source>
</evidence>
<evidence type="ECO:0000259" key="5">
    <source>
        <dbReference type="PROSITE" id="PS50931"/>
    </source>
</evidence>
<dbReference type="CDD" id="cd08422">
    <property type="entry name" value="PBP2_CrgA_like"/>
    <property type="match status" value="1"/>
</dbReference>
<dbReference type="SUPFAM" id="SSF53850">
    <property type="entry name" value="Periplasmic binding protein-like II"/>
    <property type="match status" value="1"/>
</dbReference>
<reference evidence="6 7" key="1">
    <citation type="submission" date="2023-07" db="EMBL/GenBank/DDBJ databases">
        <title>Sorghum-associated microbial communities from plants grown in Nebraska, USA.</title>
        <authorList>
            <person name="Schachtman D."/>
        </authorList>
    </citation>
    <scope>NUCLEOTIDE SEQUENCE [LARGE SCALE GENOMIC DNA]</scope>
    <source>
        <strain evidence="6 7">DS1607</strain>
    </source>
</reference>
<dbReference type="Gene3D" id="1.10.10.10">
    <property type="entry name" value="Winged helix-like DNA-binding domain superfamily/Winged helix DNA-binding domain"/>
    <property type="match status" value="1"/>
</dbReference>
<keyword evidence="4" id="KW-0804">Transcription</keyword>
<dbReference type="Proteomes" id="UP001226867">
    <property type="component" value="Unassembled WGS sequence"/>
</dbReference>
<dbReference type="InterPro" id="IPR005119">
    <property type="entry name" value="LysR_subst-bd"/>
</dbReference>
<dbReference type="InterPro" id="IPR036388">
    <property type="entry name" value="WH-like_DNA-bd_sf"/>
</dbReference>
<evidence type="ECO:0000256" key="1">
    <source>
        <dbReference type="ARBA" id="ARBA00009437"/>
    </source>
</evidence>
<accession>A0ABT9SAH4</accession>
<organism evidence="6 7">
    <name type="scientific">Variovorax ginsengisoli</name>
    <dbReference type="NCBI Taxonomy" id="363844"/>
    <lineage>
        <taxon>Bacteria</taxon>
        <taxon>Pseudomonadati</taxon>
        <taxon>Pseudomonadota</taxon>
        <taxon>Betaproteobacteria</taxon>
        <taxon>Burkholderiales</taxon>
        <taxon>Comamonadaceae</taxon>
        <taxon>Variovorax</taxon>
    </lineage>
</organism>
<comment type="caution">
    <text evidence="6">The sequence shown here is derived from an EMBL/GenBank/DDBJ whole genome shotgun (WGS) entry which is preliminary data.</text>
</comment>
<dbReference type="GO" id="GO:0003677">
    <property type="term" value="F:DNA binding"/>
    <property type="evidence" value="ECO:0007669"/>
    <property type="project" value="UniProtKB-KW"/>
</dbReference>